<protein>
    <submittedName>
        <fullName evidence="18">Uncharacterized protein</fullName>
    </submittedName>
</protein>
<comment type="catalytic activity">
    <reaction evidence="13">
        <text>9-octadecanoyloxy-octadecanoate + H2O = 9-hydroxy-octadecanoate + octadecanoate + H(+)</text>
        <dbReference type="Rhea" id="RHEA:52096"/>
        <dbReference type="ChEBI" id="CHEBI:15377"/>
        <dbReference type="ChEBI" id="CHEBI:15378"/>
        <dbReference type="ChEBI" id="CHEBI:25629"/>
        <dbReference type="ChEBI" id="CHEBI:136286"/>
        <dbReference type="ChEBI" id="CHEBI:136373"/>
    </reaction>
    <physiologicalReaction direction="left-to-right" evidence="13">
        <dbReference type="Rhea" id="RHEA:52097"/>
    </physiologicalReaction>
</comment>
<evidence type="ECO:0000256" key="10">
    <source>
        <dbReference type="ARBA" id="ARBA00048680"/>
    </source>
</evidence>
<name>A0A5B7JYN7_PORTR</name>
<dbReference type="GO" id="GO:0016020">
    <property type="term" value="C:membrane"/>
    <property type="evidence" value="ECO:0007669"/>
    <property type="project" value="InterPro"/>
</dbReference>
<comment type="catalytic activity">
    <reaction evidence="1">
        <text>9-(9Z-hexadecenoyloxy)-octadecanoate + H2O = (9Z)-hexadecenoate + 9-hydroxy-octadecanoate + H(+)</text>
        <dbReference type="Rhea" id="RHEA:52068"/>
        <dbReference type="ChEBI" id="CHEBI:15377"/>
        <dbReference type="ChEBI" id="CHEBI:15378"/>
        <dbReference type="ChEBI" id="CHEBI:32372"/>
        <dbReference type="ChEBI" id="CHEBI:136286"/>
        <dbReference type="ChEBI" id="CHEBI:136309"/>
    </reaction>
    <physiologicalReaction direction="left-to-right" evidence="1">
        <dbReference type="Rhea" id="RHEA:52069"/>
    </physiologicalReaction>
</comment>
<comment type="catalytic activity">
    <reaction evidence="10">
        <text>12-octadecanoyloxy-octadecanoate + H2O = 12-hydroxyoctadecanoate + octadecanoate + H(+)</text>
        <dbReference type="Rhea" id="RHEA:52080"/>
        <dbReference type="ChEBI" id="CHEBI:15377"/>
        <dbReference type="ChEBI" id="CHEBI:15378"/>
        <dbReference type="ChEBI" id="CHEBI:25629"/>
        <dbReference type="ChEBI" id="CHEBI:84201"/>
        <dbReference type="ChEBI" id="CHEBI:136330"/>
    </reaction>
    <physiologicalReaction direction="left-to-right" evidence="10">
        <dbReference type="Rhea" id="RHEA:52081"/>
    </physiologicalReaction>
</comment>
<comment type="subcellular location">
    <subcellularLocation>
        <location evidence="2">Endomembrane system</location>
        <topology evidence="2">Multi-pass membrane protein</topology>
    </subcellularLocation>
</comment>
<evidence type="ECO:0000256" key="5">
    <source>
        <dbReference type="ARBA" id="ARBA00022989"/>
    </source>
</evidence>
<dbReference type="EMBL" id="VSRR010113189">
    <property type="protein sequence ID" value="MPC98237.1"/>
    <property type="molecule type" value="Genomic_DNA"/>
</dbReference>
<accession>A0A5B7JYN7</accession>
<evidence type="ECO:0000256" key="9">
    <source>
        <dbReference type="ARBA" id="ARBA00047863"/>
    </source>
</evidence>
<evidence type="ECO:0000256" key="7">
    <source>
        <dbReference type="ARBA" id="ARBA00047368"/>
    </source>
</evidence>
<comment type="catalytic activity">
    <reaction evidence="8">
        <text>13-octadecanoyloxy-octadecanoate + H2O = 13-hydroxy-octadecanoate + octadecanoate + H(+)</text>
        <dbReference type="Rhea" id="RHEA:52084"/>
        <dbReference type="ChEBI" id="CHEBI:15377"/>
        <dbReference type="ChEBI" id="CHEBI:15378"/>
        <dbReference type="ChEBI" id="CHEBI:25629"/>
        <dbReference type="ChEBI" id="CHEBI:136304"/>
        <dbReference type="ChEBI" id="CHEBI:136335"/>
    </reaction>
    <physiologicalReaction direction="left-to-right" evidence="8">
        <dbReference type="Rhea" id="RHEA:52085"/>
    </physiologicalReaction>
</comment>
<feature type="transmembrane region" description="Helical" evidence="17">
    <location>
        <begin position="71"/>
        <end position="87"/>
    </location>
</feature>
<keyword evidence="5 17" id="KW-1133">Transmembrane helix</keyword>
<keyword evidence="4 17" id="KW-0812">Transmembrane</keyword>
<organism evidence="18 19">
    <name type="scientific">Portunus trituberculatus</name>
    <name type="common">Swimming crab</name>
    <name type="synonym">Neptunus trituberculatus</name>
    <dbReference type="NCBI Taxonomy" id="210409"/>
    <lineage>
        <taxon>Eukaryota</taxon>
        <taxon>Metazoa</taxon>
        <taxon>Ecdysozoa</taxon>
        <taxon>Arthropoda</taxon>
        <taxon>Crustacea</taxon>
        <taxon>Multicrustacea</taxon>
        <taxon>Malacostraca</taxon>
        <taxon>Eumalacostraca</taxon>
        <taxon>Eucarida</taxon>
        <taxon>Decapoda</taxon>
        <taxon>Pleocyemata</taxon>
        <taxon>Brachyura</taxon>
        <taxon>Eubrachyura</taxon>
        <taxon>Portunoidea</taxon>
        <taxon>Portunidae</taxon>
        <taxon>Portuninae</taxon>
        <taxon>Portunus</taxon>
    </lineage>
</organism>
<evidence type="ECO:0000313" key="19">
    <source>
        <dbReference type="Proteomes" id="UP000324222"/>
    </source>
</evidence>
<comment type="catalytic activity">
    <reaction evidence="9">
        <text>9-hexadecanoyloxy-octadecanoate + H2O = 9-hydroxy-octadecanoate + hexadecanoate + H(+)</text>
        <dbReference type="Rhea" id="RHEA:52052"/>
        <dbReference type="ChEBI" id="CHEBI:7896"/>
        <dbReference type="ChEBI" id="CHEBI:15377"/>
        <dbReference type="ChEBI" id="CHEBI:15378"/>
        <dbReference type="ChEBI" id="CHEBI:83670"/>
        <dbReference type="ChEBI" id="CHEBI:136286"/>
    </reaction>
    <physiologicalReaction direction="left-to-right" evidence="9">
        <dbReference type="Rhea" id="RHEA:52053"/>
    </physiologicalReaction>
</comment>
<evidence type="ECO:0000256" key="14">
    <source>
        <dbReference type="ARBA" id="ARBA00049296"/>
    </source>
</evidence>
<evidence type="ECO:0000256" key="8">
    <source>
        <dbReference type="ARBA" id="ARBA00047427"/>
    </source>
</evidence>
<evidence type="ECO:0000256" key="17">
    <source>
        <dbReference type="SAM" id="Phobius"/>
    </source>
</evidence>
<evidence type="ECO:0000256" key="12">
    <source>
        <dbReference type="ARBA" id="ARBA00048800"/>
    </source>
</evidence>
<evidence type="ECO:0000256" key="6">
    <source>
        <dbReference type="ARBA" id="ARBA00023136"/>
    </source>
</evidence>
<comment type="catalytic activity">
    <reaction evidence="12">
        <text>9-(9Z-octadecenoyloxy)-octadecanoate + H2O = 9-hydroxy-octadecanoate + (9Z)-octadecenoate + H(+)</text>
        <dbReference type="Rhea" id="RHEA:52048"/>
        <dbReference type="ChEBI" id="CHEBI:15377"/>
        <dbReference type="ChEBI" id="CHEBI:15378"/>
        <dbReference type="ChEBI" id="CHEBI:30823"/>
        <dbReference type="ChEBI" id="CHEBI:136282"/>
        <dbReference type="ChEBI" id="CHEBI:136286"/>
    </reaction>
    <physiologicalReaction direction="left-to-right" evidence="12">
        <dbReference type="Rhea" id="RHEA:52049"/>
    </physiologicalReaction>
</comment>
<gene>
    <name evidence="18" type="ORF">E2C01_093596</name>
</gene>
<feature type="transmembrane region" description="Helical" evidence="17">
    <location>
        <begin position="42"/>
        <end position="65"/>
    </location>
</feature>
<comment type="caution">
    <text evidence="18">The sequence shown here is derived from an EMBL/GenBank/DDBJ whole genome shotgun (WGS) entry which is preliminary data.</text>
</comment>
<keyword evidence="6 17" id="KW-0472">Membrane</keyword>
<dbReference type="GO" id="GO:0012505">
    <property type="term" value="C:endomembrane system"/>
    <property type="evidence" value="ECO:0007669"/>
    <property type="project" value="UniProtKB-SubCell"/>
</dbReference>
<evidence type="ECO:0000313" key="18">
    <source>
        <dbReference type="EMBL" id="MPC98237.1"/>
    </source>
</evidence>
<dbReference type="Pfam" id="PF04750">
    <property type="entry name" value="Far-17a_AIG1"/>
    <property type="match status" value="1"/>
</dbReference>
<evidence type="ECO:0000256" key="11">
    <source>
        <dbReference type="ARBA" id="ARBA00048701"/>
    </source>
</evidence>
<evidence type="ECO:0000256" key="1">
    <source>
        <dbReference type="ARBA" id="ARBA00000923"/>
    </source>
</evidence>
<comment type="similarity">
    <text evidence="3">Belongs to the AIG1 family.</text>
</comment>
<evidence type="ECO:0000256" key="2">
    <source>
        <dbReference type="ARBA" id="ARBA00004127"/>
    </source>
</evidence>
<comment type="catalytic activity">
    <reaction evidence="7">
        <text>12-hexadecanoyloxy-octadecanoate + H2O = 12-hydroxyoctadecanoate + hexadecanoate + H(+)</text>
        <dbReference type="Rhea" id="RHEA:52056"/>
        <dbReference type="ChEBI" id="CHEBI:7896"/>
        <dbReference type="ChEBI" id="CHEBI:15377"/>
        <dbReference type="ChEBI" id="CHEBI:15378"/>
        <dbReference type="ChEBI" id="CHEBI:83677"/>
        <dbReference type="ChEBI" id="CHEBI:84201"/>
    </reaction>
    <physiologicalReaction direction="left-to-right" evidence="7">
        <dbReference type="Rhea" id="RHEA:52057"/>
    </physiologicalReaction>
</comment>
<comment type="catalytic activity">
    <reaction evidence="15">
        <text>13-(9Z-hexadecenoyloxy)-octadecanoate + H2O = 13-hydroxy-octadecanoate + (9Z)-hexadecenoate + H(+)</text>
        <dbReference type="Rhea" id="RHEA:52076"/>
        <dbReference type="ChEBI" id="CHEBI:15377"/>
        <dbReference type="ChEBI" id="CHEBI:15378"/>
        <dbReference type="ChEBI" id="CHEBI:32372"/>
        <dbReference type="ChEBI" id="CHEBI:136304"/>
        <dbReference type="ChEBI" id="CHEBI:136315"/>
    </reaction>
    <physiologicalReaction direction="left-to-right" evidence="15">
        <dbReference type="Rhea" id="RHEA:52077"/>
    </physiologicalReaction>
</comment>
<evidence type="ECO:0000256" key="4">
    <source>
        <dbReference type="ARBA" id="ARBA00022692"/>
    </source>
</evidence>
<dbReference type="OrthoDB" id="1898221at2759"/>
<dbReference type="Proteomes" id="UP000324222">
    <property type="component" value="Unassembled WGS sequence"/>
</dbReference>
<evidence type="ECO:0000256" key="15">
    <source>
        <dbReference type="ARBA" id="ARBA00049322"/>
    </source>
</evidence>
<comment type="catalytic activity">
    <reaction evidence="16">
        <text>12-(9Z-hexadecenoyloxy)-octadecanoate + H2O = 12-hydroxyoctadecanoate + (9Z)-hexadecenoate + H(+)</text>
        <dbReference type="Rhea" id="RHEA:52072"/>
        <dbReference type="ChEBI" id="CHEBI:15377"/>
        <dbReference type="ChEBI" id="CHEBI:15378"/>
        <dbReference type="ChEBI" id="CHEBI:32372"/>
        <dbReference type="ChEBI" id="CHEBI:84201"/>
        <dbReference type="ChEBI" id="CHEBI:136312"/>
    </reaction>
    <physiologicalReaction direction="left-to-right" evidence="16">
        <dbReference type="Rhea" id="RHEA:52073"/>
    </physiologicalReaction>
</comment>
<evidence type="ECO:0000256" key="13">
    <source>
        <dbReference type="ARBA" id="ARBA00049221"/>
    </source>
</evidence>
<dbReference type="InterPro" id="IPR006838">
    <property type="entry name" value="ADTRP_AIG1"/>
</dbReference>
<evidence type="ECO:0000256" key="16">
    <source>
        <dbReference type="ARBA" id="ARBA00049428"/>
    </source>
</evidence>
<comment type="catalytic activity">
    <reaction evidence="11">
        <text>12-(9Z-octadecenoyloxy)-octadecanoate + H2O = 12-hydroxyoctadecanoate + (9Z)-octadecenoate + H(+)</text>
        <dbReference type="Rhea" id="RHEA:52060"/>
        <dbReference type="ChEBI" id="CHEBI:15377"/>
        <dbReference type="ChEBI" id="CHEBI:15378"/>
        <dbReference type="ChEBI" id="CHEBI:30823"/>
        <dbReference type="ChEBI" id="CHEBI:84201"/>
        <dbReference type="ChEBI" id="CHEBI:136302"/>
    </reaction>
    <physiologicalReaction direction="left-to-right" evidence="11">
        <dbReference type="Rhea" id="RHEA:52061"/>
    </physiologicalReaction>
</comment>
<proteinExistence type="inferred from homology"/>
<sequence>MCRSPQQVLQCSFFGLCVLNDLLGSETVVANKRSFLQKLRDFVLTTLVVPLGVVRLWCSVCVAIKNSEPQWALFLLLFCCSCLVFLLH</sequence>
<dbReference type="AlphaFoldDB" id="A0A5B7JYN7"/>
<keyword evidence="19" id="KW-1185">Reference proteome</keyword>
<evidence type="ECO:0000256" key="3">
    <source>
        <dbReference type="ARBA" id="ARBA00009300"/>
    </source>
</evidence>
<reference evidence="18 19" key="1">
    <citation type="submission" date="2019-05" db="EMBL/GenBank/DDBJ databases">
        <title>Another draft genome of Portunus trituberculatus and its Hox gene families provides insights of decapod evolution.</title>
        <authorList>
            <person name="Jeong J.-H."/>
            <person name="Song I."/>
            <person name="Kim S."/>
            <person name="Choi T."/>
            <person name="Kim D."/>
            <person name="Ryu S."/>
            <person name="Kim W."/>
        </authorList>
    </citation>
    <scope>NUCLEOTIDE SEQUENCE [LARGE SCALE GENOMIC DNA]</scope>
    <source>
        <tissue evidence="18">Muscle</tissue>
    </source>
</reference>
<comment type="catalytic activity">
    <reaction evidence="14">
        <text>13-(9Z-octadecenoyloxy)-octadecanoate + H2O = 13-hydroxy-octadecanoate + (9Z)-octadecenoate + H(+)</text>
        <dbReference type="Rhea" id="RHEA:52064"/>
        <dbReference type="ChEBI" id="CHEBI:15377"/>
        <dbReference type="ChEBI" id="CHEBI:15378"/>
        <dbReference type="ChEBI" id="CHEBI:30823"/>
        <dbReference type="ChEBI" id="CHEBI:136303"/>
        <dbReference type="ChEBI" id="CHEBI:136304"/>
    </reaction>
    <physiologicalReaction direction="left-to-right" evidence="14">
        <dbReference type="Rhea" id="RHEA:52065"/>
    </physiologicalReaction>
</comment>